<evidence type="ECO:0000313" key="2">
    <source>
        <dbReference type="Proteomes" id="UP000038040"/>
    </source>
</evidence>
<evidence type="ECO:0000313" key="1">
    <source>
        <dbReference type="EMBL" id="VDN54363.1"/>
    </source>
</evidence>
<reference evidence="1 3" key="2">
    <citation type="submission" date="2018-11" db="EMBL/GenBank/DDBJ databases">
        <authorList>
            <consortium name="Pathogen Informatics"/>
        </authorList>
    </citation>
    <scope>NUCLEOTIDE SEQUENCE [LARGE SCALE GENOMIC DNA]</scope>
</reference>
<evidence type="ECO:0000313" key="3">
    <source>
        <dbReference type="Proteomes" id="UP000274756"/>
    </source>
</evidence>
<proteinExistence type="predicted"/>
<organism evidence="2 4">
    <name type="scientific">Dracunculus medinensis</name>
    <name type="common">Guinea worm</name>
    <dbReference type="NCBI Taxonomy" id="318479"/>
    <lineage>
        <taxon>Eukaryota</taxon>
        <taxon>Metazoa</taxon>
        <taxon>Ecdysozoa</taxon>
        <taxon>Nematoda</taxon>
        <taxon>Chromadorea</taxon>
        <taxon>Rhabditida</taxon>
        <taxon>Spirurina</taxon>
        <taxon>Dracunculoidea</taxon>
        <taxon>Dracunculidae</taxon>
        <taxon>Dracunculus</taxon>
    </lineage>
</organism>
<sequence length="60" mass="6476">MARALGKMGSRDAIVVAGVEILVVDCDTLSHTSEMCLVLKCDEKARSARLRGNLLMTNVL</sequence>
<keyword evidence="3" id="KW-1185">Reference proteome</keyword>
<name>A0A0N4USB1_DRAME</name>
<protein>
    <submittedName>
        <fullName evidence="4">50S ribosomal protein L30e</fullName>
    </submittedName>
</protein>
<accession>A0A0N4USB1</accession>
<evidence type="ECO:0000313" key="4">
    <source>
        <dbReference type="WBParaSite" id="DME_0001094301-mRNA-1"/>
    </source>
</evidence>
<reference evidence="4" key="1">
    <citation type="submission" date="2017-02" db="UniProtKB">
        <authorList>
            <consortium name="WormBaseParasite"/>
        </authorList>
    </citation>
    <scope>IDENTIFICATION</scope>
</reference>
<dbReference type="Proteomes" id="UP000038040">
    <property type="component" value="Unplaced"/>
</dbReference>
<dbReference type="Proteomes" id="UP000274756">
    <property type="component" value="Unassembled WGS sequence"/>
</dbReference>
<dbReference type="EMBL" id="UYYG01000836">
    <property type="protein sequence ID" value="VDN54363.1"/>
    <property type="molecule type" value="Genomic_DNA"/>
</dbReference>
<gene>
    <name evidence="1" type="ORF">DME_LOCUS4336</name>
</gene>
<dbReference type="WBParaSite" id="DME_0001094301-mRNA-1">
    <property type="protein sequence ID" value="DME_0001094301-mRNA-1"/>
    <property type="gene ID" value="DME_0001094301"/>
</dbReference>
<dbReference type="AlphaFoldDB" id="A0A0N4USB1"/>